<comment type="catalytic activity">
    <reaction evidence="16">
        <text>[GlcNAc-(1-&gt;4)-Mur2Ac(oyl-L-Ala-gamma-D-Glu-L-Lys-D-Ala-D-Ala)](n)-di-trans,octa-cis-undecaprenyl diphosphate + beta-D-GlcNAc-(1-&gt;4)-Mur2Ac(oyl-L-Ala-gamma-D-Glu-L-Lys-D-Ala-D-Ala)-di-trans,octa-cis-undecaprenyl diphosphate = [GlcNAc-(1-&gt;4)-Mur2Ac(oyl-L-Ala-gamma-D-Glu-L-Lys-D-Ala-D-Ala)](n+1)-di-trans,octa-cis-undecaprenyl diphosphate + di-trans,octa-cis-undecaprenyl diphosphate + H(+)</text>
        <dbReference type="Rhea" id="RHEA:23708"/>
        <dbReference type="Rhea" id="RHEA-COMP:9602"/>
        <dbReference type="Rhea" id="RHEA-COMP:9603"/>
        <dbReference type="ChEBI" id="CHEBI:15378"/>
        <dbReference type="ChEBI" id="CHEBI:58405"/>
        <dbReference type="ChEBI" id="CHEBI:60033"/>
        <dbReference type="ChEBI" id="CHEBI:78435"/>
        <dbReference type="EC" id="2.4.99.28"/>
    </reaction>
</comment>
<keyword evidence="11" id="KW-0573">Peptidoglycan synthesis</keyword>
<evidence type="ECO:0000313" key="20">
    <source>
        <dbReference type="EMBL" id="PIS16670.1"/>
    </source>
</evidence>
<dbReference type="Pfam" id="PF00905">
    <property type="entry name" value="Transpeptidase"/>
    <property type="match status" value="1"/>
</dbReference>
<dbReference type="Gene3D" id="1.10.3810.10">
    <property type="entry name" value="Biosynthetic peptidoglycan transglycosylase-like"/>
    <property type="match status" value="1"/>
</dbReference>
<dbReference type="InterPro" id="IPR050396">
    <property type="entry name" value="Glycosyltr_51/Transpeptidase"/>
</dbReference>
<evidence type="ECO:0000256" key="12">
    <source>
        <dbReference type="ARBA" id="ARBA00023136"/>
    </source>
</evidence>
<keyword evidence="12 17" id="KW-0472">Membrane</keyword>
<accession>A0A2H0WVI9</accession>
<gene>
    <name evidence="20" type="ORF">COT61_02675</name>
</gene>
<comment type="caution">
    <text evidence="20">The sequence shown here is derived from an EMBL/GenBank/DDBJ whole genome shotgun (WGS) entry which is preliminary data.</text>
</comment>
<evidence type="ECO:0000256" key="6">
    <source>
        <dbReference type="ARBA" id="ARBA00022670"/>
    </source>
</evidence>
<dbReference type="FunFam" id="1.10.3810.10:FF:000001">
    <property type="entry name" value="Penicillin-binding protein 1A"/>
    <property type="match status" value="1"/>
</dbReference>
<evidence type="ECO:0000256" key="4">
    <source>
        <dbReference type="ARBA" id="ARBA00022475"/>
    </source>
</evidence>
<comment type="subcellular location">
    <subcellularLocation>
        <location evidence="1">Cell membrane</location>
    </subcellularLocation>
</comment>
<dbReference type="GO" id="GO:0008658">
    <property type="term" value="F:penicillin binding"/>
    <property type="evidence" value="ECO:0007669"/>
    <property type="project" value="InterPro"/>
</dbReference>
<dbReference type="SUPFAM" id="SSF56601">
    <property type="entry name" value="beta-lactamase/transpeptidase-like"/>
    <property type="match status" value="1"/>
</dbReference>
<evidence type="ECO:0000256" key="2">
    <source>
        <dbReference type="ARBA" id="ARBA00007090"/>
    </source>
</evidence>
<dbReference type="AlphaFoldDB" id="A0A2H0WVI9"/>
<evidence type="ECO:0000256" key="10">
    <source>
        <dbReference type="ARBA" id="ARBA00022960"/>
    </source>
</evidence>
<keyword evidence="17" id="KW-1133">Transmembrane helix</keyword>
<evidence type="ECO:0000256" key="11">
    <source>
        <dbReference type="ARBA" id="ARBA00022984"/>
    </source>
</evidence>
<evidence type="ECO:0000256" key="5">
    <source>
        <dbReference type="ARBA" id="ARBA00022645"/>
    </source>
</evidence>
<keyword evidence="4" id="KW-1003">Cell membrane</keyword>
<evidence type="ECO:0000313" key="21">
    <source>
        <dbReference type="Proteomes" id="UP000229080"/>
    </source>
</evidence>
<evidence type="ECO:0000256" key="17">
    <source>
        <dbReference type="SAM" id="Phobius"/>
    </source>
</evidence>
<dbReference type="GO" id="GO:0030288">
    <property type="term" value="C:outer membrane-bounded periplasmic space"/>
    <property type="evidence" value="ECO:0007669"/>
    <property type="project" value="TreeGrafter"/>
</dbReference>
<evidence type="ECO:0000256" key="15">
    <source>
        <dbReference type="ARBA" id="ARBA00034000"/>
    </source>
</evidence>
<organism evidence="20 21">
    <name type="scientific">Candidatus Portnoybacteria bacterium CG09_land_8_20_14_0_10_44_13</name>
    <dbReference type="NCBI Taxonomy" id="1974811"/>
    <lineage>
        <taxon>Bacteria</taxon>
        <taxon>Candidatus Portnoyibacteriota</taxon>
    </lineage>
</organism>
<dbReference type="GO" id="GO:0008955">
    <property type="term" value="F:peptidoglycan glycosyltransferase activity"/>
    <property type="evidence" value="ECO:0007669"/>
    <property type="project" value="UniProtKB-EC"/>
</dbReference>
<dbReference type="Gene3D" id="3.40.710.10">
    <property type="entry name" value="DD-peptidase/beta-lactamase superfamily"/>
    <property type="match status" value="1"/>
</dbReference>
<evidence type="ECO:0000256" key="7">
    <source>
        <dbReference type="ARBA" id="ARBA00022676"/>
    </source>
</evidence>
<feature type="domain" description="Glycosyl transferase family 51" evidence="19">
    <location>
        <begin position="78"/>
        <end position="249"/>
    </location>
</feature>
<evidence type="ECO:0000259" key="19">
    <source>
        <dbReference type="Pfam" id="PF00912"/>
    </source>
</evidence>
<dbReference type="SUPFAM" id="SSF53955">
    <property type="entry name" value="Lysozyme-like"/>
    <property type="match status" value="1"/>
</dbReference>
<keyword evidence="7" id="KW-0328">Glycosyltransferase</keyword>
<dbReference type="Gene3D" id="2.60.40.10">
    <property type="entry name" value="Immunoglobulins"/>
    <property type="match status" value="1"/>
</dbReference>
<keyword evidence="17" id="KW-0812">Transmembrane</keyword>
<dbReference type="InterPro" id="IPR001264">
    <property type="entry name" value="Glyco_trans_51"/>
</dbReference>
<dbReference type="InterPro" id="IPR036950">
    <property type="entry name" value="PBP_transglycosylase"/>
</dbReference>
<keyword evidence="13" id="KW-0511">Multifunctional enzyme</keyword>
<dbReference type="PANTHER" id="PTHR32282:SF11">
    <property type="entry name" value="PENICILLIN-BINDING PROTEIN 1B"/>
    <property type="match status" value="1"/>
</dbReference>
<dbReference type="InterPro" id="IPR013783">
    <property type="entry name" value="Ig-like_fold"/>
</dbReference>
<proteinExistence type="inferred from homology"/>
<dbReference type="GO" id="GO:0009252">
    <property type="term" value="P:peptidoglycan biosynthetic process"/>
    <property type="evidence" value="ECO:0007669"/>
    <property type="project" value="UniProtKB-KW"/>
</dbReference>
<name>A0A2H0WVI9_9BACT</name>
<comment type="similarity">
    <text evidence="2">In the C-terminal section; belongs to the transpeptidase family.</text>
</comment>
<dbReference type="PANTHER" id="PTHR32282">
    <property type="entry name" value="BINDING PROTEIN TRANSPEPTIDASE, PUTATIVE-RELATED"/>
    <property type="match status" value="1"/>
</dbReference>
<dbReference type="InterPro" id="IPR001460">
    <property type="entry name" value="PCN-bd_Tpept"/>
</dbReference>
<comment type="similarity">
    <text evidence="3">In the N-terminal section; belongs to the glycosyltransferase 51 family.</text>
</comment>
<evidence type="ECO:0000256" key="3">
    <source>
        <dbReference type="ARBA" id="ARBA00007739"/>
    </source>
</evidence>
<dbReference type="GO" id="GO:0009002">
    <property type="term" value="F:serine-type D-Ala-D-Ala carboxypeptidase activity"/>
    <property type="evidence" value="ECO:0007669"/>
    <property type="project" value="UniProtKB-EC"/>
</dbReference>
<dbReference type="InterPro" id="IPR012338">
    <property type="entry name" value="Beta-lactam/transpept-like"/>
</dbReference>
<dbReference type="GO" id="GO:0071555">
    <property type="term" value="P:cell wall organization"/>
    <property type="evidence" value="ECO:0007669"/>
    <property type="project" value="UniProtKB-KW"/>
</dbReference>
<dbReference type="NCBIfam" id="TIGR02074">
    <property type="entry name" value="PBP_1a_fam"/>
    <property type="match status" value="1"/>
</dbReference>
<dbReference type="GO" id="GO:0005886">
    <property type="term" value="C:plasma membrane"/>
    <property type="evidence" value="ECO:0007669"/>
    <property type="project" value="UniProtKB-SubCell"/>
</dbReference>
<dbReference type="GO" id="GO:0008360">
    <property type="term" value="P:regulation of cell shape"/>
    <property type="evidence" value="ECO:0007669"/>
    <property type="project" value="UniProtKB-KW"/>
</dbReference>
<dbReference type="Pfam" id="PF00912">
    <property type="entry name" value="Transgly"/>
    <property type="match status" value="1"/>
</dbReference>
<protein>
    <submittedName>
        <fullName evidence="20">Uncharacterized protein</fullName>
    </submittedName>
</protein>
<evidence type="ECO:0000256" key="9">
    <source>
        <dbReference type="ARBA" id="ARBA00022801"/>
    </source>
</evidence>
<evidence type="ECO:0000256" key="16">
    <source>
        <dbReference type="ARBA" id="ARBA00049902"/>
    </source>
</evidence>
<evidence type="ECO:0000256" key="8">
    <source>
        <dbReference type="ARBA" id="ARBA00022679"/>
    </source>
</evidence>
<dbReference type="Proteomes" id="UP000229080">
    <property type="component" value="Unassembled WGS sequence"/>
</dbReference>
<dbReference type="Pfam" id="PF17957">
    <property type="entry name" value="Big_7"/>
    <property type="match status" value="1"/>
</dbReference>
<keyword evidence="5" id="KW-0121">Carboxypeptidase</keyword>
<dbReference type="EMBL" id="PEZF01000092">
    <property type="protein sequence ID" value="PIS16670.1"/>
    <property type="molecule type" value="Genomic_DNA"/>
</dbReference>
<evidence type="ECO:0000256" key="13">
    <source>
        <dbReference type="ARBA" id="ARBA00023268"/>
    </source>
</evidence>
<keyword evidence="14" id="KW-0961">Cell wall biogenesis/degradation</keyword>
<dbReference type="GO" id="GO:0006508">
    <property type="term" value="P:proteolysis"/>
    <property type="evidence" value="ECO:0007669"/>
    <property type="project" value="UniProtKB-KW"/>
</dbReference>
<feature type="transmembrane region" description="Helical" evidence="17">
    <location>
        <begin position="20"/>
        <end position="47"/>
    </location>
</feature>
<comment type="catalytic activity">
    <reaction evidence="15">
        <text>Preferential cleavage: (Ac)2-L-Lys-D-Ala-|-D-Ala. Also transpeptidation of peptidyl-alanyl moieties that are N-acyl substituents of D-alanine.</text>
        <dbReference type="EC" id="3.4.16.4"/>
    </reaction>
</comment>
<feature type="domain" description="Penicillin-binding protein transpeptidase" evidence="18">
    <location>
        <begin position="339"/>
        <end position="641"/>
    </location>
</feature>
<evidence type="ECO:0000256" key="14">
    <source>
        <dbReference type="ARBA" id="ARBA00023316"/>
    </source>
</evidence>
<sequence length="912" mass="101703">MIERKNRLKRKNRKGRARKIIKTILFTSLLLGIFIVASILGVFAYFLKDLPNPDKITDRQVIESTKIYDRTGTIVLYDIHGEEKRTVISFTEIPDSVKKATLAVEDANFYRHFGLDFKGIFRALLADIKGQSLSQGGSTITQQFIKSSFLGSEKTFTRKIKEAILSIEFEAKYPKDKILEAYLNQIPYGSNAYGIEAAAQTFFNKPTKDLTLAEAALLASLPQAPSYYSPYGSHLSELKDRQAYILNRMAELGYITKEESQKAANERLTPAPANTNIKAPHFVMYIKEYLEAKYGQDYVETAGLKVYTTLDWQLQQLAEQTILDGVLNNIKKYKANNAALVATDPKTGQILAMAGSKSYFLDSLPEGCAPGKNCLFEPNFNVAISNRQPGSSFKPFVYAAAIKKGFTPETVLFDLPTEFNPACPASAGYDSFEGQKCYNPQNYDGRFRGPTTLQESLAQSLNVPSVKVLYLAGINDTINLAQDMGISTLKDRQRYGLALVLGGGEVKLLDMVSAYGTFANDGIYQKTTPILKIEDSGGQIIEEWQNKPTEALKPEVARSISAILSNNSLRTPVFGSRSPLYLNSRPAAVKTGTTQEYRDAWTIGYTPSLSVGVWTGNNDNTPMTKEGAGLYAAAPLWNTFMRKAYEIKSKKTNNQIPSSQNDTSPFGQPLEIEPATQNLPAFVLSAQIEQFPNPPEFQTDKPVLNGDEFSLKTYKIDSLSGKLATSLTPPELIKDVQYKQTHCLLYYVDKNNPQGAYPANPADDPQFFNWEAPVIEWAKRQNIFSQSPINENDDIHTAENQPQIRIINPENNSLINNRWVSIKTQVSAPLEVKQVDFFFDDKFIATDPTEPYEMAYNLPKDTALGEHTIKVKVYDTALNRQETEITVILPPSMSGDILDKLKDQFQSPAPPQ</sequence>
<keyword evidence="9" id="KW-0378">Hydrolase</keyword>
<dbReference type="InterPro" id="IPR023346">
    <property type="entry name" value="Lysozyme-like_dom_sf"/>
</dbReference>
<reference evidence="21" key="1">
    <citation type="submission" date="2017-09" db="EMBL/GenBank/DDBJ databases">
        <title>Depth-based differentiation of microbial function through sediment-hosted aquifers and enrichment of novel symbionts in the deep terrestrial subsurface.</title>
        <authorList>
            <person name="Probst A.J."/>
            <person name="Ladd B."/>
            <person name="Jarett J.K."/>
            <person name="Geller-Mcgrath D.E."/>
            <person name="Sieber C.M.K."/>
            <person name="Emerson J.B."/>
            <person name="Anantharaman K."/>
            <person name="Thomas B.C."/>
            <person name="Malmstrom R."/>
            <person name="Stieglmeier M."/>
            <person name="Klingl A."/>
            <person name="Woyke T."/>
            <person name="Ryan C.M."/>
            <person name="Banfield J.F."/>
        </authorList>
    </citation>
    <scope>NUCLEOTIDE SEQUENCE [LARGE SCALE GENOMIC DNA]</scope>
</reference>
<keyword evidence="8" id="KW-0808">Transferase</keyword>
<evidence type="ECO:0000256" key="1">
    <source>
        <dbReference type="ARBA" id="ARBA00004236"/>
    </source>
</evidence>
<keyword evidence="6" id="KW-0645">Protease</keyword>
<keyword evidence="10" id="KW-0133">Cell shape</keyword>
<evidence type="ECO:0000259" key="18">
    <source>
        <dbReference type="Pfam" id="PF00905"/>
    </source>
</evidence>